<keyword evidence="2" id="KW-0812">Transmembrane</keyword>
<accession>A0A1C6RJU9</accession>
<feature type="transmembrane region" description="Helical" evidence="2">
    <location>
        <begin position="9"/>
        <end position="32"/>
    </location>
</feature>
<gene>
    <name evidence="3" type="ORF">GA0070624_1298</name>
</gene>
<evidence type="ECO:0000256" key="2">
    <source>
        <dbReference type="SAM" id="Phobius"/>
    </source>
</evidence>
<reference evidence="4" key="1">
    <citation type="submission" date="2016-06" db="EMBL/GenBank/DDBJ databases">
        <authorList>
            <person name="Varghese N."/>
            <person name="Submissions Spin"/>
        </authorList>
    </citation>
    <scope>NUCLEOTIDE SEQUENCE [LARGE SCALE GENOMIC DNA]</scope>
    <source>
        <strain evidence="4">DSM 45431</strain>
    </source>
</reference>
<sequence length="83" mass="8997">MSKLLSPDLLLIAAVYIAAAGIAVVWIISWMYGQFTECCGSPRQRNGTHPVRKRPVDGEGAVKSTEDIPLLDHHAPRSAGRTV</sequence>
<evidence type="ECO:0000256" key="1">
    <source>
        <dbReference type="SAM" id="MobiDB-lite"/>
    </source>
</evidence>
<name>A0A1C6RJU9_9ACTN</name>
<dbReference type="EMBL" id="FMHV01000002">
    <property type="protein sequence ID" value="SCL17466.1"/>
    <property type="molecule type" value="Genomic_DNA"/>
</dbReference>
<keyword evidence="4" id="KW-1185">Reference proteome</keyword>
<feature type="region of interest" description="Disordered" evidence="1">
    <location>
        <begin position="42"/>
        <end position="83"/>
    </location>
</feature>
<dbReference type="STRING" id="568872.GA0070624_1298"/>
<proteinExistence type="predicted"/>
<keyword evidence="2" id="KW-1133">Transmembrane helix</keyword>
<evidence type="ECO:0000313" key="3">
    <source>
        <dbReference type="EMBL" id="SCL17466.1"/>
    </source>
</evidence>
<protein>
    <submittedName>
        <fullName evidence="3">Uncharacterized protein</fullName>
    </submittedName>
</protein>
<evidence type="ECO:0000313" key="4">
    <source>
        <dbReference type="Proteomes" id="UP000199413"/>
    </source>
</evidence>
<keyword evidence="2" id="KW-0472">Membrane</keyword>
<organism evidence="3 4">
    <name type="scientific">Micromonospora rhizosphaerae</name>
    <dbReference type="NCBI Taxonomy" id="568872"/>
    <lineage>
        <taxon>Bacteria</taxon>
        <taxon>Bacillati</taxon>
        <taxon>Actinomycetota</taxon>
        <taxon>Actinomycetes</taxon>
        <taxon>Micromonosporales</taxon>
        <taxon>Micromonosporaceae</taxon>
        <taxon>Micromonospora</taxon>
    </lineage>
</organism>
<dbReference type="AlphaFoldDB" id="A0A1C6RJU9"/>
<feature type="compositionally biased region" description="Basic and acidic residues" evidence="1">
    <location>
        <begin position="64"/>
        <end position="75"/>
    </location>
</feature>
<dbReference type="Proteomes" id="UP000199413">
    <property type="component" value="Unassembled WGS sequence"/>
</dbReference>